<sequence length="171" mass="20241">MESLFEQFEDKANEWRKNILGLKESTQLFAAISRYQKLLQKDGLRFKDIRFHGKTVISKNKVKEIFYQTRSDYSLSARLELTRKALREELFVFANEEAKKDWVKDEIELLSEETYQNLVPLELEFDSFDAEQDYLARKIVRLKMKKVHQAIKKKSVFPYSPAVCSLYANCP</sequence>
<keyword evidence="2" id="KW-1185">Reference proteome</keyword>
<evidence type="ECO:0000313" key="2">
    <source>
        <dbReference type="Proteomes" id="UP000019246"/>
    </source>
</evidence>
<accession>W7BN66</accession>
<evidence type="ECO:0000313" key="1">
    <source>
        <dbReference type="EMBL" id="EUJ21478.1"/>
    </source>
</evidence>
<name>W7BN66_9LIST</name>
<dbReference type="STRING" id="1265818.MAQA_02027"/>
<dbReference type="AlphaFoldDB" id="W7BN66"/>
<protein>
    <submittedName>
        <fullName evidence="1">Uncharacterized protein</fullName>
    </submittedName>
</protein>
<dbReference type="Proteomes" id="UP000019246">
    <property type="component" value="Unassembled WGS sequence"/>
</dbReference>
<dbReference type="PATRIC" id="fig|1265818.5.peg.412"/>
<proteinExistence type="predicted"/>
<comment type="caution">
    <text evidence="1">The sequence shown here is derived from an EMBL/GenBank/DDBJ whole genome shotgun (WGS) entry which is preliminary data.</text>
</comment>
<gene>
    <name evidence="1" type="ORF">MAQA_02027</name>
</gene>
<reference evidence="1 2" key="1">
    <citation type="journal article" date="2014" name="Int. J. Syst. Evol. Microbiol.">
        <title>Listeria floridensis sp. nov., Listeria aquatica sp. nov., Listeria cornellensis sp. nov., Listeria riparia sp. nov. and Listeria grandensis sp. nov., from agricultural and natural environments.</title>
        <authorList>
            <person name="den Bakker H.C."/>
            <person name="Warchocki S."/>
            <person name="Wright E.M."/>
            <person name="Allred A.F."/>
            <person name="Ahlstrom C."/>
            <person name="Manuel C.S."/>
            <person name="Stasiewicz M.J."/>
            <person name="Burrell A."/>
            <person name="Roof S."/>
            <person name="Strawn L."/>
            <person name="Fortes E.D."/>
            <person name="Nightingale K.K."/>
            <person name="Kephart D."/>
            <person name="Wiedmann M."/>
        </authorList>
    </citation>
    <scope>NUCLEOTIDE SEQUENCE [LARGE SCALE GENOMIC DNA]</scope>
    <source>
        <strain evidence="1 2">FSL S10-1188</strain>
    </source>
</reference>
<organism evidence="1 2">
    <name type="scientific">Listeria aquatica FSL S10-1188</name>
    <dbReference type="NCBI Taxonomy" id="1265818"/>
    <lineage>
        <taxon>Bacteria</taxon>
        <taxon>Bacillati</taxon>
        <taxon>Bacillota</taxon>
        <taxon>Bacilli</taxon>
        <taxon>Bacillales</taxon>
        <taxon>Listeriaceae</taxon>
        <taxon>Listeria</taxon>
    </lineage>
</organism>
<dbReference type="EMBL" id="AOCG01000002">
    <property type="protein sequence ID" value="EUJ21478.1"/>
    <property type="molecule type" value="Genomic_DNA"/>
</dbReference>